<feature type="domain" description="Ketosynthase family 3 (KS3)" evidence="1">
    <location>
        <begin position="21"/>
        <end position="379"/>
    </location>
</feature>
<proteinExistence type="predicted"/>
<dbReference type="PANTHER" id="PTHR43775">
    <property type="entry name" value="FATTY ACID SYNTHASE"/>
    <property type="match status" value="1"/>
</dbReference>
<dbReference type="Pfam" id="PF00109">
    <property type="entry name" value="ketoacyl-synt"/>
    <property type="match status" value="1"/>
</dbReference>
<name>A0A0L7K4N3_OPEBR</name>
<dbReference type="GO" id="GO:0004312">
    <property type="term" value="F:fatty acid synthase activity"/>
    <property type="evidence" value="ECO:0007669"/>
    <property type="project" value="TreeGrafter"/>
</dbReference>
<reference evidence="2 3" key="1">
    <citation type="journal article" date="2015" name="Genome Biol. Evol.">
        <title>The genome of winter moth (Operophtera brumata) provides a genomic perspective on sexual dimorphism and phenology.</title>
        <authorList>
            <person name="Derks M.F."/>
            <person name="Smit S."/>
            <person name="Salis L."/>
            <person name="Schijlen E."/>
            <person name="Bossers A."/>
            <person name="Mateman C."/>
            <person name="Pijl A.S."/>
            <person name="de Ridder D."/>
            <person name="Groenen M.A."/>
            <person name="Visser M.E."/>
            <person name="Megens H.J."/>
        </authorList>
    </citation>
    <scope>NUCLEOTIDE SEQUENCE [LARGE SCALE GENOMIC DNA]</scope>
    <source>
        <strain evidence="2">WM2013NL</strain>
        <tissue evidence="2">Head and thorax</tissue>
    </source>
</reference>
<dbReference type="Pfam" id="PF02801">
    <property type="entry name" value="Ketoacyl-synt_C"/>
    <property type="match status" value="1"/>
</dbReference>
<dbReference type="InterPro" id="IPR050091">
    <property type="entry name" value="PKS_NRPS_Biosynth_Enz"/>
</dbReference>
<dbReference type="Gene3D" id="3.30.70.3290">
    <property type="match status" value="1"/>
</dbReference>
<dbReference type="GO" id="GO:0006633">
    <property type="term" value="P:fatty acid biosynthetic process"/>
    <property type="evidence" value="ECO:0007669"/>
    <property type="project" value="TreeGrafter"/>
</dbReference>
<dbReference type="InterPro" id="IPR014030">
    <property type="entry name" value="Ketoacyl_synth_N"/>
</dbReference>
<evidence type="ECO:0000259" key="1">
    <source>
        <dbReference type="PROSITE" id="PS52004"/>
    </source>
</evidence>
<keyword evidence="3" id="KW-1185">Reference proteome</keyword>
<feature type="non-terminal residue" evidence="2">
    <location>
        <position position="455"/>
    </location>
</feature>
<dbReference type="SUPFAM" id="SSF53901">
    <property type="entry name" value="Thiolase-like"/>
    <property type="match status" value="1"/>
</dbReference>
<dbReference type="Gene3D" id="3.40.47.10">
    <property type="match status" value="2"/>
</dbReference>
<dbReference type="EMBL" id="JTDY01011546">
    <property type="protein sequence ID" value="KOB55720.1"/>
    <property type="molecule type" value="Genomic_DNA"/>
</dbReference>
<comment type="caution">
    <text evidence="2">The sequence shown here is derived from an EMBL/GenBank/DDBJ whole genome shotgun (WGS) entry which is preliminary data.</text>
</comment>
<gene>
    <name evidence="2" type="ORF">OBRU01_25873</name>
</gene>
<evidence type="ECO:0000313" key="2">
    <source>
        <dbReference type="EMBL" id="KOB55720.1"/>
    </source>
</evidence>
<accession>A0A0L7K4N3</accession>
<organism evidence="2 3">
    <name type="scientific">Operophtera brumata</name>
    <name type="common">Winter moth</name>
    <name type="synonym">Phalaena brumata</name>
    <dbReference type="NCBI Taxonomy" id="104452"/>
    <lineage>
        <taxon>Eukaryota</taxon>
        <taxon>Metazoa</taxon>
        <taxon>Ecdysozoa</taxon>
        <taxon>Arthropoda</taxon>
        <taxon>Hexapoda</taxon>
        <taxon>Insecta</taxon>
        <taxon>Pterygota</taxon>
        <taxon>Neoptera</taxon>
        <taxon>Endopterygota</taxon>
        <taxon>Lepidoptera</taxon>
        <taxon>Glossata</taxon>
        <taxon>Ditrysia</taxon>
        <taxon>Geometroidea</taxon>
        <taxon>Geometridae</taxon>
        <taxon>Larentiinae</taxon>
        <taxon>Operophtera</taxon>
    </lineage>
</organism>
<dbReference type="InterPro" id="IPR020841">
    <property type="entry name" value="PKS_Beta-ketoAc_synthase_dom"/>
</dbReference>
<dbReference type="Pfam" id="PF16197">
    <property type="entry name" value="KAsynt_C_assoc"/>
    <property type="match status" value="1"/>
</dbReference>
<dbReference type="SMART" id="SM00825">
    <property type="entry name" value="PKS_KS"/>
    <property type="match status" value="1"/>
</dbReference>
<dbReference type="AlphaFoldDB" id="A0A0L7K4N3"/>
<dbReference type="CDD" id="cd00833">
    <property type="entry name" value="PKS"/>
    <property type="match status" value="1"/>
</dbReference>
<protein>
    <recommendedName>
        <fullName evidence="1">Ketosynthase family 3 (KS3) domain-containing protein</fullName>
    </recommendedName>
</protein>
<dbReference type="InterPro" id="IPR032821">
    <property type="entry name" value="PKS_assoc"/>
</dbReference>
<evidence type="ECO:0000313" key="3">
    <source>
        <dbReference type="Proteomes" id="UP000037510"/>
    </source>
</evidence>
<dbReference type="InterPro" id="IPR016039">
    <property type="entry name" value="Thiolase-like"/>
</dbReference>
<dbReference type="STRING" id="104452.A0A0L7K4N3"/>
<dbReference type="PANTHER" id="PTHR43775:SF23">
    <property type="entry name" value="FATTY ACID SYNTHASE 3"/>
    <property type="match status" value="1"/>
</dbReference>
<dbReference type="PROSITE" id="PS52004">
    <property type="entry name" value="KS3_2"/>
    <property type="match status" value="1"/>
</dbReference>
<dbReference type="Proteomes" id="UP000037510">
    <property type="component" value="Unassembled WGS sequence"/>
</dbReference>
<sequence>MPLFYFTRGEQTCMAISQSIMDNVTVVSFTIFKIIYNFSKNSEQFLQCCVSQVNPVTAGESRWKFKHPEVTNITGKVSDLDRFDAQFFKVHYRLANSMDPMARKLLELAYEAIYDAGLNPIELDGKKIGVFIGSGLSETENRGCYDYKTKHGFGITGVSKTMYANRISYWLNIKGPSNTIDSACCGSTVALEQAILAINLARDGKTKSFAENADGCARSDAINILYLQKARDALRVYGEVVKVKNQFISRIAGETGQVFGFNRDLSSLTLFLKQFYDEANVSAEEVEFVEAFGSASPESDKMELQAIEKVFCGNRTDTLLVGSVMSNIGYTDCASGITAMTKVLLGYHKGEIAGNLHCEKPRQDIAALRDGRMHLVRDNQSIRCTYTAVNGLSDITRYKSTIPRLLTLSSRQDSNLSKIFDDLKSRPIDPEELALLHNIHANNIPGHLGRGYIIL</sequence>
<dbReference type="InterPro" id="IPR014031">
    <property type="entry name" value="Ketoacyl_synth_C"/>
</dbReference>